<evidence type="ECO:0000256" key="1">
    <source>
        <dbReference type="SAM" id="MobiDB-lite"/>
    </source>
</evidence>
<accession>A0A4Q9QAN2</accession>
<feature type="compositionally biased region" description="Polar residues" evidence="1">
    <location>
        <begin position="29"/>
        <end position="38"/>
    </location>
</feature>
<feature type="compositionally biased region" description="Basic and acidic residues" evidence="1">
    <location>
        <begin position="16"/>
        <end position="28"/>
    </location>
</feature>
<evidence type="ECO:0000313" key="2">
    <source>
        <dbReference type="EMBL" id="TBU64659.1"/>
    </source>
</evidence>
<reference evidence="2 3" key="1">
    <citation type="submission" date="2019-01" db="EMBL/GenBank/DDBJ databases">
        <title>Draft genome sequences of three monokaryotic isolates of the white-rot basidiomycete fungus Dichomitus squalens.</title>
        <authorList>
            <consortium name="DOE Joint Genome Institute"/>
            <person name="Lopez S.C."/>
            <person name="Andreopoulos B."/>
            <person name="Pangilinan J."/>
            <person name="Lipzen A."/>
            <person name="Riley R."/>
            <person name="Ahrendt S."/>
            <person name="Ng V."/>
            <person name="Barry K."/>
            <person name="Daum C."/>
            <person name="Grigoriev I.V."/>
            <person name="Hilden K.S."/>
            <person name="Makela M.R."/>
            <person name="de Vries R.P."/>
        </authorList>
    </citation>
    <scope>NUCLEOTIDE SEQUENCE [LARGE SCALE GENOMIC DNA]</scope>
    <source>
        <strain evidence="2 3">CBS 464.89</strain>
    </source>
</reference>
<evidence type="ECO:0000313" key="3">
    <source>
        <dbReference type="Proteomes" id="UP000292082"/>
    </source>
</evidence>
<organism evidence="2 3">
    <name type="scientific">Dichomitus squalens</name>
    <dbReference type="NCBI Taxonomy" id="114155"/>
    <lineage>
        <taxon>Eukaryota</taxon>
        <taxon>Fungi</taxon>
        <taxon>Dikarya</taxon>
        <taxon>Basidiomycota</taxon>
        <taxon>Agaricomycotina</taxon>
        <taxon>Agaricomycetes</taxon>
        <taxon>Polyporales</taxon>
        <taxon>Polyporaceae</taxon>
        <taxon>Dichomitus</taxon>
    </lineage>
</organism>
<keyword evidence="3" id="KW-1185">Reference proteome</keyword>
<protein>
    <submittedName>
        <fullName evidence="2">Uncharacterized protein</fullName>
    </submittedName>
</protein>
<dbReference type="Proteomes" id="UP000292082">
    <property type="component" value="Unassembled WGS sequence"/>
</dbReference>
<gene>
    <name evidence="2" type="ORF">BD310DRAFT_280698</name>
</gene>
<feature type="region of interest" description="Disordered" evidence="1">
    <location>
        <begin position="1"/>
        <end position="41"/>
    </location>
</feature>
<proteinExistence type="predicted"/>
<sequence>MNEGNAHSTLSYDDDVGNHRHTTDRPTSVKESSSQPPEHSTGRYICTLPGLMVLRPPPLQTSGQPSLLAAVYKPASHDDASSPLPPLSLYLMLFGRSNHFAYQLPTYTEWTQYQCGHFPPSCPHGTICQSASFDDMDRNDLEHPSPPTEASTPPRHYPFSKVEHSARWRLRSSAWM</sequence>
<name>A0A4Q9QAN2_9APHY</name>
<dbReference type="EMBL" id="ML145085">
    <property type="protein sequence ID" value="TBU64659.1"/>
    <property type="molecule type" value="Genomic_DNA"/>
</dbReference>
<dbReference type="AlphaFoldDB" id="A0A4Q9QAN2"/>
<feature type="compositionally biased region" description="Polar residues" evidence="1">
    <location>
        <begin position="1"/>
        <end position="11"/>
    </location>
</feature>
<feature type="region of interest" description="Disordered" evidence="1">
    <location>
        <begin position="135"/>
        <end position="158"/>
    </location>
</feature>